<reference evidence="1 2" key="1">
    <citation type="submission" date="2020-08" db="EMBL/GenBank/DDBJ databases">
        <title>Genomic Encyclopedia of Type Strains, Phase III (KMG-III): the genomes of soil and plant-associated and newly described type strains.</title>
        <authorList>
            <person name="Whitman W."/>
        </authorList>
    </citation>
    <scope>NUCLEOTIDE SEQUENCE [LARGE SCALE GENOMIC DNA]</scope>
    <source>
        <strain evidence="1 2">CECT 3265</strain>
    </source>
</reference>
<evidence type="ECO:0000313" key="1">
    <source>
        <dbReference type="EMBL" id="MBB4887294.1"/>
    </source>
</evidence>
<comment type="caution">
    <text evidence="1">The sequence shown here is derived from an EMBL/GenBank/DDBJ whole genome shotgun (WGS) entry which is preliminary data.</text>
</comment>
<keyword evidence="2" id="KW-1185">Reference proteome</keyword>
<sequence length="85" mass="8498">MPPGMEGLVAAGPAGSAIVHPDDVRTLHVTAAGGSHWGCCGPLGTGGRNMACTCGTLVATLAADCMGPHELHLDPVRVYAFDAEG</sequence>
<dbReference type="AlphaFoldDB" id="A0A7W7LC42"/>
<organism evidence="1 2">
    <name type="scientific">Streptomyces netropsis</name>
    <name type="common">Streptoverticillium netropsis</name>
    <dbReference type="NCBI Taxonomy" id="55404"/>
    <lineage>
        <taxon>Bacteria</taxon>
        <taxon>Bacillati</taxon>
        <taxon>Actinomycetota</taxon>
        <taxon>Actinomycetes</taxon>
        <taxon>Kitasatosporales</taxon>
        <taxon>Streptomycetaceae</taxon>
        <taxon>Streptomyces</taxon>
    </lineage>
</organism>
<dbReference type="Proteomes" id="UP000556436">
    <property type="component" value="Unassembled WGS sequence"/>
</dbReference>
<name>A0A7W7LC42_STRNE</name>
<accession>A0A7W7LC42</accession>
<dbReference type="RefSeq" id="WP_229821976.1">
    <property type="nucleotide sequence ID" value="NZ_BMRW01000002.1"/>
</dbReference>
<proteinExistence type="predicted"/>
<evidence type="ECO:0000313" key="2">
    <source>
        <dbReference type="Proteomes" id="UP000556436"/>
    </source>
</evidence>
<protein>
    <submittedName>
        <fullName evidence="1">Uncharacterized protein</fullName>
    </submittedName>
</protein>
<gene>
    <name evidence="1" type="ORF">FHS38_003348</name>
</gene>
<dbReference type="EMBL" id="JACHJG010000006">
    <property type="protein sequence ID" value="MBB4887294.1"/>
    <property type="molecule type" value="Genomic_DNA"/>
</dbReference>